<dbReference type="AlphaFoldDB" id="A0A7S3HNF1"/>
<dbReference type="PANTHER" id="PTHR24221:SF503">
    <property type="entry name" value="MITOCHONDRIAL POTASSIUM CHANNEL ATP-BINDING SUBUNIT"/>
    <property type="match status" value="1"/>
</dbReference>
<dbReference type="PANTHER" id="PTHR24221">
    <property type="entry name" value="ATP-BINDING CASSETTE SUB-FAMILY B"/>
    <property type="match status" value="1"/>
</dbReference>
<dbReference type="GO" id="GO:0005524">
    <property type="term" value="F:ATP binding"/>
    <property type="evidence" value="ECO:0007669"/>
    <property type="project" value="UniProtKB-KW"/>
</dbReference>
<comment type="subcellular location">
    <subcellularLocation>
        <location evidence="1">Membrane</location>
        <topology evidence="1">Multi-pass membrane protein</topology>
    </subcellularLocation>
</comment>
<feature type="domain" description="ABC transporter" evidence="8">
    <location>
        <begin position="2"/>
        <end position="201"/>
    </location>
</feature>
<evidence type="ECO:0000256" key="7">
    <source>
        <dbReference type="ARBA" id="ARBA00023136"/>
    </source>
</evidence>
<name>A0A7S3HNF1_9STRA</name>
<evidence type="ECO:0000256" key="6">
    <source>
        <dbReference type="ARBA" id="ARBA00022989"/>
    </source>
</evidence>
<evidence type="ECO:0000256" key="5">
    <source>
        <dbReference type="ARBA" id="ARBA00022840"/>
    </source>
</evidence>
<evidence type="ECO:0000256" key="1">
    <source>
        <dbReference type="ARBA" id="ARBA00004141"/>
    </source>
</evidence>
<evidence type="ECO:0000256" key="3">
    <source>
        <dbReference type="ARBA" id="ARBA00022692"/>
    </source>
</evidence>
<dbReference type="InterPro" id="IPR039421">
    <property type="entry name" value="Type_1_exporter"/>
</dbReference>
<keyword evidence="7" id="KW-0472">Membrane</keyword>
<dbReference type="PROSITE" id="PS50893">
    <property type="entry name" value="ABC_TRANSPORTER_2"/>
    <property type="match status" value="1"/>
</dbReference>
<dbReference type="Pfam" id="PF00005">
    <property type="entry name" value="ABC_tran"/>
    <property type="match status" value="1"/>
</dbReference>
<evidence type="ECO:0000256" key="2">
    <source>
        <dbReference type="ARBA" id="ARBA00022448"/>
    </source>
</evidence>
<dbReference type="InterPro" id="IPR027417">
    <property type="entry name" value="P-loop_NTPase"/>
</dbReference>
<dbReference type="GO" id="GO:0016020">
    <property type="term" value="C:membrane"/>
    <property type="evidence" value="ECO:0007669"/>
    <property type="project" value="UniProtKB-SubCell"/>
</dbReference>
<dbReference type="GO" id="GO:0042626">
    <property type="term" value="F:ATPase-coupled transmembrane transporter activity"/>
    <property type="evidence" value="ECO:0007669"/>
    <property type="project" value="TreeGrafter"/>
</dbReference>
<keyword evidence="6" id="KW-1133">Transmembrane helix</keyword>
<dbReference type="GO" id="GO:0016887">
    <property type="term" value="F:ATP hydrolysis activity"/>
    <property type="evidence" value="ECO:0007669"/>
    <property type="project" value="InterPro"/>
</dbReference>
<dbReference type="InterPro" id="IPR003439">
    <property type="entry name" value="ABC_transporter-like_ATP-bd"/>
</dbReference>
<keyword evidence="3" id="KW-0812">Transmembrane</keyword>
<evidence type="ECO:0000313" key="9">
    <source>
        <dbReference type="EMBL" id="CAE0299831.1"/>
    </source>
</evidence>
<keyword evidence="5" id="KW-0067">ATP-binding</keyword>
<keyword evidence="4" id="KW-0547">Nucleotide-binding</keyword>
<dbReference type="EMBL" id="HBIC01055928">
    <property type="protein sequence ID" value="CAE0299831.1"/>
    <property type="molecule type" value="Transcribed_RNA"/>
</dbReference>
<dbReference type="Gene3D" id="3.40.50.300">
    <property type="entry name" value="P-loop containing nucleotide triphosphate hydrolases"/>
    <property type="match status" value="1"/>
</dbReference>
<gene>
    <name evidence="9" type="ORF">SELO1098_LOCUS28685</name>
</gene>
<keyword evidence="2" id="KW-0813">Transport</keyword>
<dbReference type="InterPro" id="IPR017871">
    <property type="entry name" value="ABC_transporter-like_CS"/>
</dbReference>
<organism evidence="9">
    <name type="scientific">Spumella elongata</name>
    <dbReference type="NCBI Taxonomy" id="89044"/>
    <lineage>
        <taxon>Eukaryota</taxon>
        <taxon>Sar</taxon>
        <taxon>Stramenopiles</taxon>
        <taxon>Ochrophyta</taxon>
        <taxon>Chrysophyceae</taxon>
        <taxon>Chromulinales</taxon>
        <taxon>Chromulinaceae</taxon>
        <taxon>Spumella</taxon>
    </lineage>
</organism>
<accession>A0A7S3HNF1</accession>
<evidence type="ECO:0000256" key="4">
    <source>
        <dbReference type="ARBA" id="ARBA00022741"/>
    </source>
</evidence>
<evidence type="ECO:0000259" key="8">
    <source>
        <dbReference type="PROSITE" id="PS50893"/>
    </source>
</evidence>
<dbReference type="FunFam" id="3.40.50.300:FF:000836">
    <property type="entry name" value="ABC transporter B family member 25"/>
    <property type="match status" value="1"/>
</dbReference>
<protein>
    <recommendedName>
        <fullName evidence="8">ABC transporter domain-containing protein</fullName>
    </recommendedName>
</protein>
<dbReference type="SUPFAM" id="SSF52540">
    <property type="entry name" value="P-loop containing nucleoside triphosphate hydrolases"/>
    <property type="match status" value="1"/>
</dbReference>
<dbReference type="PROSITE" id="PS00211">
    <property type="entry name" value="ABC_TRANSPORTER_1"/>
    <property type="match status" value="1"/>
</dbReference>
<sequence length="238" mass="25771">MCLLERFYDVTSGTVCIDGVDITTIDPRWLHRNVVIVPQEPVLFSGTIFSNIAYSRTASDPHSEQPPASLEEVMQAGKQANAHDFIMSFPEGYNTVVGERGIRLSGGQKQRVAIARALLADPRILLLDEATSALDSESEMLVQDAINKLMVHRTVIVIAHRLSTVKDADLIAVFGNGRIVDAGTHTQLLSTSKTYANLVRKQLSSATTMLQGEIGAAGDNNVIDVSGESPISELDEPN</sequence>
<reference evidence="9" key="1">
    <citation type="submission" date="2021-01" db="EMBL/GenBank/DDBJ databases">
        <authorList>
            <person name="Corre E."/>
            <person name="Pelletier E."/>
            <person name="Niang G."/>
            <person name="Scheremetjew M."/>
            <person name="Finn R."/>
            <person name="Kale V."/>
            <person name="Holt S."/>
            <person name="Cochrane G."/>
            <person name="Meng A."/>
            <person name="Brown T."/>
            <person name="Cohen L."/>
        </authorList>
    </citation>
    <scope>NUCLEOTIDE SEQUENCE</scope>
    <source>
        <strain evidence="9">CCAP 955/1</strain>
    </source>
</reference>
<dbReference type="GO" id="GO:0005737">
    <property type="term" value="C:cytoplasm"/>
    <property type="evidence" value="ECO:0007669"/>
    <property type="project" value="UniProtKB-ARBA"/>
</dbReference>
<proteinExistence type="predicted"/>